<protein>
    <submittedName>
        <fullName evidence="2">Uncharacterized protein</fullName>
    </submittedName>
</protein>
<organism evidence="2 3">
    <name type="scientific">Mycena metata</name>
    <dbReference type="NCBI Taxonomy" id="1033252"/>
    <lineage>
        <taxon>Eukaryota</taxon>
        <taxon>Fungi</taxon>
        <taxon>Dikarya</taxon>
        <taxon>Basidiomycota</taxon>
        <taxon>Agaricomycotina</taxon>
        <taxon>Agaricomycetes</taxon>
        <taxon>Agaricomycetidae</taxon>
        <taxon>Agaricales</taxon>
        <taxon>Marasmiineae</taxon>
        <taxon>Mycenaceae</taxon>
        <taxon>Mycena</taxon>
    </lineage>
</organism>
<feature type="compositionally biased region" description="Polar residues" evidence="1">
    <location>
        <begin position="36"/>
        <end position="57"/>
    </location>
</feature>
<feature type="compositionally biased region" description="Basic and acidic residues" evidence="1">
    <location>
        <begin position="409"/>
        <end position="425"/>
    </location>
</feature>
<keyword evidence="3" id="KW-1185">Reference proteome</keyword>
<comment type="caution">
    <text evidence="2">The sequence shown here is derived from an EMBL/GenBank/DDBJ whole genome shotgun (WGS) entry which is preliminary data.</text>
</comment>
<evidence type="ECO:0000313" key="2">
    <source>
        <dbReference type="EMBL" id="KAJ7776388.1"/>
    </source>
</evidence>
<evidence type="ECO:0000313" key="3">
    <source>
        <dbReference type="Proteomes" id="UP001215598"/>
    </source>
</evidence>
<feature type="region of interest" description="Disordered" evidence="1">
    <location>
        <begin position="1"/>
        <end position="79"/>
    </location>
</feature>
<accession>A0AAD7K3I4</accession>
<evidence type="ECO:0000256" key="1">
    <source>
        <dbReference type="SAM" id="MobiDB-lite"/>
    </source>
</evidence>
<dbReference type="EMBL" id="JARKIB010000009">
    <property type="protein sequence ID" value="KAJ7776388.1"/>
    <property type="molecule type" value="Genomic_DNA"/>
</dbReference>
<dbReference type="AlphaFoldDB" id="A0AAD7K3I4"/>
<proteinExistence type="predicted"/>
<name>A0AAD7K3I4_9AGAR</name>
<feature type="compositionally biased region" description="Polar residues" evidence="1">
    <location>
        <begin position="1"/>
        <end position="11"/>
    </location>
</feature>
<sequence>MQTWEDANGESSSKRGRVVWKTGGNDDRAVRRQTRTESFSSPQSSSGTRLTSENGTPTPDGETRSWQAEGRPWSARCRPAGDTRVRENAAGIPLATYRSIFRTRPKNCACTSSYRLSLFVRASNAEALLHTAHRSFKSSLRHVVQKPRLPAKISALATMTSQSTTSPVPGRNSGATHFNEQVNFFLKLWQCGNAMYCDTTYSWNVNICGPSYRVRWSSEGKRLRVKHLTVVPVAVLPEELVLSYNTMFTDMRRTYPDMGLICICITASGVHGQGEDPRFKMHMNAVAPELAPPDLNLLVRMAKRYSVTVGGQASINPPVHIRVEKSLAWIETEGVLCAGWSFGVVVHDEPVLDEVTPERAVLDPVGWIDGAAERKSSTQTNENGVSPPGGNEDARWPRSQVYDGGAELGGREEGARMSTVREEEV</sequence>
<dbReference type="Proteomes" id="UP001215598">
    <property type="component" value="Unassembled WGS sequence"/>
</dbReference>
<reference evidence="2" key="1">
    <citation type="submission" date="2023-03" db="EMBL/GenBank/DDBJ databases">
        <title>Massive genome expansion in bonnet fungi (Mycena s.s.) driven by repeated elements and novel gene families across ecological guilds.</title>
        <authorList>
            <consortium name="Lawrence Berkeley National Laboratory"/>
            <person name="Harder C.B."/>
            <person name="Miyauchi S."/>
            <person name="Viragh M."/>
            <person name="Kuo A."/>
            <person name="Thoen E."/>
            <person name="Andreopoulos B."/>
            <person name="Lu D."/>
            <person name="Skrede I."/>
            <person name="Drula E."/>
            <person name="Henrissat B."/>
            <person name="Morin E."/>
            <person name="Kohler A."/>
            <person name="Barry K."/>
            <person name="LaButti K."/>
            <person name="Morin E."/>
            <person name="Salamov A."/>
            <person name="Lipzen A."/>
            <person name="Mereny Z."/>
            <person name="Hegedus B."/>
            <person name="Baldrian P."/>
            <person name="Stursova M."/>
            <person name="Weitz H."/>
            <person name="Taylor A."/>
            <person name="Grigoriev I.V."/>
            <person name="Nagy L.G."/>
            <person name="Martin F."/>
            <person name="Kauserud H."/>
        </authorList>
    </citation>
    <scope>NUCLEOTIDE SEQUENCE</scope>
    <source>
        <strain evidence="2">CBHHK182m</strain>
    </source>
</reference>
<gene>
    <name evidence="2" type="ORF">B0H16DRAFT_1449819</name>
</gene>
<feature type="region of interest" description="Disordered" evidence="1">
    <location>
        <begin position="372"/>
        <end position="425"/>
    </location>
</feature>